<evidence type="ECO:0000256" key="8">
    <source>
        <dbReference type="RuleBase" id="RU003355"/>
    </source>
</evidence>
<dbReference type="OrthoDB" id="9798386at2"/>
<dbReference type="GO" id="GO:0004252">
    <property type="term" value="F:serine-type endopeptidase activity"/>
    <property type="evidence" value="ECO:0007669"/>
    <property type="project" value="UniProtKB-UniRule"/>
</dbReference>
<sequence>MWKRLASASLIAVFALFIVTAIYRSKAPHVPDTQNPSPSHEMSIKQSMLEQNVKMTEQMCRTQCSLDFKQALHQLNIGTRGDVKSVLDEVRREHSHMKYLEWSGLKADKNTAFSGHIPEPMVPQLAPLLVDARKSVQAGKPYQSAKIGEGEQQYIVMGELSEGGEMSLIGIIHEDLLHKVAIDQRKNLRLVPYPSDKRWKIESVDSKTLEDVKVDHPEDNEGTSHYHVNQIVVKFQNEPTPGELEQYRKDIDAVHTEKVGNTYVFESTKLEAKQLMNYFQSKNVEFAEPHFLYMTNEAIEPNDKLFAKYQWNLPAIETIPGWDVNRGSEDVLVAVVDTGVDLNHPDLKGRTVAGMNIVNKGAEPLDDVGHGTHVAGVISALVNNDEGVAGISWYNKIMPVKVLDESGAGSTYAVAQGIIWAADHGAKVINMSLGNYADSQFLHDAIKYAYDKDIVLIAASGNDNTERPGYPAAYPEVFAVAATDSNKQKASFSNYGDYIDVAAPGVNIASTYPDNHYAALSGTSMASPHVTALAALIRSANPLLKNTEVMEIMRKTAIDLGDSGKDKYFGYGQIDIVEALSQAAQSREALTLWPQWFEREADRLALKYKGK</sequence>
<dbReference type="InterPro" id="IPR036852">
    <property type="entry name" value="Peptidase_S8/S53_dom_sf"/>
</dbReference>
<feature type="active site" description="Charge relay system" evidence="7">
    <location>
        <position position="370"/>
    </location>
</feature>
<dbReference type="SUPFAM" id="SSF52743">
    <property type="entry name" value="Subtilisin-like"/>
    <property type="match status" value="1"/>
</dbReference>
<dbReference type="PROSITE" id="PS00137">
    <property type="entry name" value="SUBTILASE_HIS"/>
    <property type="match status" value="1"/>
</dbReference>
<dbReference type="Proteomes" id="UP000282311">
    <property type="component" value="Unassembled WGS sequence"/>
</dbReference>
<evidence type="ECO:0000256" key="7">
    <source>
        <dbReference type="PROSITE-ProRule" id="PRU01240"/>
    </source>
</evidence>
<feature type="domain" description="Peptidase S8/S53" evidence="9">
    <location>
        <begin position="329"/>
        <end position="572"/>
    </location>
</feature>
<dbReference type="InterPro" id="IPR015500">
    <property type="entry name" value="Peptidase_S8_subtilisin-rel"/>
</dbReference>
<evidence type="ECO:0000256" key="6">
    <source>
        <dbReference type="ARBA" id="ARBA00022825"/>
    </source>
</evidence>
<evidence type="ECO:0000256" key="1">
    <source>
        <dbReference type="ARBA" id="ARBA00004613"/>
    </source>
</evidence>
<organism evidence="10 11">
    <name type="scientific">Paenibacillus ginsengarvi</name>
    <dbReference type="NCBI Taxonomy" id="400777"/>
    <lineage>
        <taxon>Bacteria</taxon>
        <taxon>Bacillati</taxon>
        <taxon>Bacillota</taxon>
        <taxon>Bacilli</taxon>
        <taxon>Bacillales</taxon>
        <taxon>Paenibacillaceae</taxon>
        <taxon>Paenibacillus</taxon>
    </lineage>
</organism>
<evidence type="ECO:0000256" key="2">
    <source>
        <dbReference type="ARBA" id="ARBA00011073"/>
    </source>
</evidence>
<accession>A0A3B0CUB8</accession>
<dbReference type="CDD" id="cd07484">
    <property type="entry name" value="Peptidases_S8_Thermitase_like"/>
    <property type="match status" value="1"/>
</dbReference>
<dbReference type="PANTHER" id="PTHR43806:SF11">
    <property type="entry name" value="CEREVISIN-RELATED"/>
    <property type="match status" value="1"/>
</dbReference>
<protein>
    <submittedName>
        <fullName evidence="10">Peptidase S8</fullName>
    </submittedName>
</protein>
<keyword evidence="6 7" id="KW-0720">Serine protease</keyword>
<evidence type="ECO:0000256" key="5">
    <source>
        <dbReference type="ARBA" id="ARBA00022801"/>
    </source>
</evidence>
<dbReference type="InterPro" id="IPR034084">
    <property type="entry name" value="Thermitase-like_dom"/>
</dbReference>
<dbReference type="GO" id="GO:0005576">
    <property type="term" value="C:extracellular region"/>
    <property type="evidence" value="ECO:0007669"/>
    <property type="project" value="UniProtKB-SubCell"/>
</dbReference>
<dbReference type="PROSITE" id="PS00136">
    <property type="entry name" value="SUBTILASE_ASP"/>
    <property type="match status" value="1"/>
</dbReference>
<dbReference type="InterPro" id="IPR023828">
    <property type="entry name" value="Peptidase_S8_Ser-AS"/>
</dbReference>
<evidence type="ECO:0000313" key="10">
    <source>
        <dbReference type="EMBL" id="RKN86944.1"/>
    </source>
</evidence>
<keyword evidence="5 7" id="KW-0378">Hydrolase</keyword>
<dbReference type="Gene3D" id="3.40.50.200">
    <property type="entry name" value="Peptidase S8/S53 domain"/>
    <property type="match status" value="1"/>
</dbReference>
<dbReference type="RefSeq" id="WP_120745652.1">
    <property type="nucleotide sequence ID" value="NZ_RBAH01000001.1"/>
</dbReference>
<name>A0A3B0CUB8_9BACL</name>
<evidence type="ECO:0000256" key="3">
    <source>
        <dbReference type="ARBA" id="ARBA00022525"/>
    </source>
</evidence>
<evidence type="ECO:0000256" key="4">
    <source>
        <dbReference type="ARBA" id="ARBA00022670"/>
    </source>
</evidence>
<dbReference type="PANTHER" id="PTHR43806">
    <property type="entry name" value="PEPTIDASE S8"/>
    <property type="match status" value="1"/>
</dbReference>
<comment type="caution">
    <text evidence="10">The sequence shown here is derived from an EMBL/GenBank/DDBJ whole genome shotgun (WGS) entry which is preliminary data.</text>
</comment>
<evidence type="ECO:0000313" key="11">
    <source>
        <dbReference type="Proteomes" id="UP000282311"/>
    </source>
</evidence>
<evidence type="ECO:0000259" key="9">
    <source>
        <dbReference type="Pfam" id="PF00082"/>
    </source>
</evidence>
<dbReference type="Pfam" id="PF00082">
    <property type="entry name" value="Peptidase_S8"/>
    <property type="match status" value="1"/>
</dbReference>
<comment type="subcellular location">
    <subcellularLocation>
        <location evidence="1">Secreted</location>
    </subcellularLocation>
</comment>
<gene>
    <name evidence="10" type="ORF">D7M11_03035</name>
</gene>
<dbReference type="AlphaFoldDB" id="A0A3B0CUB8"/>
<dbReference type="InterPro" id="IPR000209">
    <property type="entry name" value="Peptidase_S8/S53_dom"/>
</dbReference>
<comment type="similarity">
    <text evidence="2 7 8">Belongs to the peptidase S8 family.</text>
</comment>
<dbReference type="GO" id="GO:0006508">
    <property type="term" value="P:proteolysis"/>
    <property type="evidence" value="ECO:0007669"/>
    <property type="project" value="UniProtKB-KW"/>
</dbReference>
<keyword evidence="3" id="KW-0964">Secreted</keyword>
<dbReference type="InterPro" id="IPR022398">
    <property type="entry name" value="Peptidase_S8_His-AS"/>
</dbReference>
<reference evidence="10 11" key="1">
    <citation type="journal article" date="2007" name="Int. J. Syst. Evol. Microbiol.">
        <title>Paenibacillus ginsengarvi sp. nov., isolated from soil from ginseng cultivation.</title>
        <authorList>
            <person name="Yoon M.H."/>
            <person name="Ten L.N."/>
            <person name="Im W.T."/>
        </authorList>
    </citation>
    <scope>NUCLEOTIDE SEQUENCE [LARGE SCALE GENOMIC DNA]</scope>
    <source>
        <strain evidence="10 11">KCTC 13059</strain>
    </source>
</reference>
<dbReference type="PRINTS" id="PR00723">
    <property type="entry name" value="SUBTILISIN"/>
</dbReference>
<keyword evidence="11" id="KW-1185">Reference proteome</keyword>
<feature type="active site" description="Charge relay system" evidence="7">
    <location>
        <position position="337"/>
    </location>
</feature>
<proteinExistence type="inferred from homology"/>
<dbReference type="EMBL" id="RBAH01000001">
    <property type="protein sequence ID" value="RKN86944.1"/>
    <property type="molecule type" value="Genomic_DNA"/>
</dbReference>
<dbReference type="InterPro" id="IPR050131">
    <property type="entry name" value="Peptidase_S8_subtilisin-like"/>
</dbReference>
<dbReference type="InterPro" id="IPR023827">
    <property type="entry name" value="Peptidase_S8_Asp-AS"/>
</dbReference>
<dbReference type="PROSITE" id="PS51892">
    <property type="entry name" value="SUBTILASE"/>
    <property type="match status" value="1"/>
</dbReference>
<keyword evidence="4 7" id="KW-0645">Protease</keyword>
<dbReference type="PROSITE" id="PS00138">
    <property type="entry name" value="SUBTILASE_SER"/>
    <property type="match status" value="1"/>
</dbReference>
<feature type="active site" description="Charge relay system" evidence="7">
    <location>
        <position position="524"/>
    </location>
</feature>